<accession>A0A284RRQ8</accession>
<gene>
    <name evidence="2" type="ORF">ARMOST_14768</name>
</gene>
<evidence type="ECO:0000313" key="3">
    <source>
        <dbReference type="Proteomes" id="UP000219338"/>
    </source>
</evidence>
<dbReference type="InterPro" id="IPR050600">
    <property type="entry name" value="SETD3_SETD6_MTase"/>
</dbReference>
<dbReference type="STRING" id="47428.A0A284RRQ8"/>
<evidence type="ECO:0000256" key="1">
    <source>
        <dbReference type="SAM" id="Phobius"/>
    </source>
</evidence>
<keyword evidence="1" id="KW-1133">Transmembrane helix</keyword>
<organism evidence="2 3">
    <name type="scientific">Armillaria ostoyae</name>
    <name type="common">Armillaria root rot fungus</name>
    <dbReference type="NCBI Taxonomy" id="47428"/>
    <lineage>
        <taxon>Eukaryota</taxon>
        <taxon>Fungi</taxon>
        <taxon>Dikarya</taxon>
        <taxon>Basidiomycota</taxon>
        <taxon>Agaricomycotina</taxon>
        <taxon>Agaricomycetes</taxon>
        <taxon>Agaricomycetidae</taxon>
        <taxon>Agaricales</taxon>
        <taxon>Marasmiineae</taxon>
        <taxon>Physalacriaceae</taxon>
        <taxon>Armillaria</taxon>
    </lineage>
</organism>
<feature type="transmembrane region" description="Helical" evidence="1">
    <location>
        <begin position="74"/>
        <end position="94"/>
    </location>
</feature>
<dbReference type="InterPro" id="IPR046341">
    <property type="entry name" value="SET_dom_sf"/>
</dbReference>
<feature type="transmembrane region" description="Helical" evidence="1">
    <location>
        <begin position="45"/>
        <end position="62"/>
    </location>
</feature>
<dbReference type="PANTHER" id="PTHR13271">
    <property type="entry name" value="UNCHARACTERIZED PUTATIVE METHYLTRANSFERASE"/>
    <property type="match status" value="1"/>
</dbReference>
<keyword evidence="3" id="KW-1185">Reference proteome</keyword>
<dbReference type="GO" id="GO:0005634">
    <property type="term" value="C:nucleus"/>
    <property type="evidence" value="ECO:0007669"/>
    <property type="project" value="TreeGrafter"/>
</dbReference>
<dbReference type="OrthoDB" id="441812at2759"/>
<dbReference type="AlphaFoldDB" id="A0A284RRQ8"/>
<reference evidence="3" key="1">
    <citation type="journal article" date="2017" name="Nat. Ecol. Evol.">
        <title>Genome expansion and lineage-specific genetic innovations in the forest pathogenic fungi Armillaria.</title>
        <authorList>
            <person name="Sipos G."/>
            <person name="Prasanna A.N."/>
            <person name="Walter M.C."/>
            <person name="O'Connor E."/>
            <person name="Balint B."/>
            <person name="Krizsan K."/>
            <person name="Kiss B."/>
            <person name="Hess J."/>
            <person name="Varga T."/>
            <person name="Slot J."/>
            <person name="Riley R."/>
            <person name="Boka B."/>
            <person name="Rigling D."/>
            <person name="Barry K."/>
            <person name="Lee J."/>
            <person name="Mihaltcheva S."/>
            <person name="LaButti K."/>
            <person name="Lipzen A."/>
            <person name="Waldron R."/>
            <person name="Moloney N.M."/>
            <person name="Sperisen C."/>
            <person name="Kredics L."/>
            <person name="Vagvoelgyi C."/>
            <person name="Patrignani A."/>
            <person name="Fitzpatrick D."/>
            <person name="Nagy I."/>
            <person name="Doyle S."/>
            <person name="Anderson J.B."/>
            <person name="Grigoriev I.V."/>
            <person name="Gueldener U."/>
            <person name="Muensterkoetter M."/>
            <person name="Nagy L.G."/>
        </authorList>
    </citation>
    <scope>NUCLEOTIDE SEQUENCE [LARGE SCALE GENOMIC DNA]</scope>
    <source>
        <strain evidence="3">C18/9</strain>
    </source>
</reference>
<evidence type="ECO:0008006" key="4">
    <source>
        <dbReference type="Google" id="ProtNLM"/>
    </source>
</evidence>
<keyword evidence="1" id="KW-0812">Transmembrane</keyword>
<dbReference type="CDD" id="cd10527">
    <property type="entry name" value="SET_LSMT"/>
    <property type="match status" value="1"/>
</dbReference>
<dbReference type="EMBL" id="FUEG01000014">
    <property type="protein sequence ID" value="SJL11365.1"/>
    <property type="molecule type" value="Genomic_DNA"/>
</dbReference>
<keyword evidence="1" id="KW-0472">Membrane</keyword>
<name>A0A284RRQ8_ARMOS</name>
<dbReference type="GO" id="GO:0016279">
    <property type="term" value="F:protein-lysine N-methyltransferase activity"/>
    <property type="evidence" value="ECO:0007669"/>
    <property type="project" value="TreeGrafter"/>
</dbReference>
<dbReference type="Proteomes" id="UP000219338">
    <property type="component" value="Unassembled WGS sequence"/>
</dbReference>
<dbReference type="PANTHER" id="PTHR13271:SF34">
    <property type="entry name" value="N-LYSINE METHYLTRANSFERASE SETD6"/>
    <property type="match status" value="1"/>
</dbReference>
<protein>
    <recommendedName>
        <fullName evidence="4">SET domain-containing protein</fullName>
    </recommendedName>
</protein>
<evidence type="ECO:0000313" key="2">
    <source>
        <dbReference type="EMBL" id="SJL11365.1"/>
    </source>
</evidence>
<feature type="transmembrane region" description="Helical" evidence="1">
    <location>
        <begin position="114"/>
        <end position="136"/>
    </location>
</feature>
<sequence length="704" mass="78504">MVMVILSLYVLATIDFTLIWSIGRSAFTVNGRSFGTVFRTVNGPATATLATGITAVISAILADSTMIWRCWMVWGQRWLIVMFPIFFLLSGIGFKMIDVLQRRVNATDYQLGVNLYSCLILATTLWCTFSIIFRIWTVVRASRADIGIYCHIIEILVESSLLYSASLILYLGLFAHDSSNSALIYWDSVAAFARGVAPTLLVGRVAAGQARPNDSWRGSVISSARISVDGDQIQTSFYTAITLSFSKSFYACILSLFMGHRDKISVLLEWCSTHGIKIDSRLRVVCDDENVRVRSTGEEIAPFSSVVQIPKGAVLSVKSSSVSSAVDASPVGHEAQLSLALALYIELAKGVSSRWHGYLQSLPTQIVDIPILWQTEDHYMDPTDRKHALRWLRGTEAEKDLLARVDGLTRLDELHDYYHEVAEPIFDAYFQDSPTAKCSLHGFYHAYSLVSSRAFLVDAYHGLSMVPIADAFNHSQENHVHLESEYDVCPECGSLKECAHDDDPSPGSEDLEDHIEMVSNIHIPSHGEVFNTYGETLSNAQLLLRYGFILDVNDNDQVLWDIEELLEDTPEYIIKAWRSIDIPTETWRDRFSESGLVHYYPGKPVFNIDSDGRVSHHVLLFYALLACVQLHCNCSFTVIADRLVEREGLDGQNFNSAVDRIIADIAVSIIALCVKRQARLDDPTDEIDALDDASHPFGDAPGDE</sequence>
<dbReference type="OMA" id="ILWQTED"/>
<dbReference type="Gene3D" id="3.90.1410.10">
    <property type="entry name" value="set domain protein methyltransferase, domain 1"/>
    <property type="match status" value="1"/>
</dbReference>
<feature type="transmembrane region" description="Helical" evidence="1">
    <location>
        <begin position="148"/>
        <end position="173"/>
    </location>
</feature>
<dbReference type="SUPFAM" id="SSF82199">
    <property type="entry name" value="SET domain"/>
    <property type="match status" value="1"/>
</dbReference>
<proteinExistence type="predicted"/>